<gene>
    <name evidence="5" type="ORF">A8709_08330</name>
</gene>
<dbReference type="PANTHER" id="PTHR35134">
    <property type="entry name" value="NUCLEOTIDASE YQFW-RELATED"/>
    <property type="match status" value="1"/>
</dbReference>
<dbReference type="Proteomes" id="UP000093309">
    <property type="component" value="Unassembled WGS sequence"/>
</dbReference>
<dbReference type="GO" id="GO:0009264">
    <property type="term" value="P:deoxyribonucleotide catabolic process"/>
    <property type="evidence" value="ECO:0007669"/>
    <property type="project" value="InterPro"/>
</dbReference>
<dbReference type="InterPro" id="IPR010708">
    <property type="entry name" value="5'(3')-deoxyribonucleotidase"/>
</dbReference>
<feature type="active site" description="Nucleophile" evidence="4">
    <location>
        <position position="6"/>
    </location>
</feature>
<organism evidence="5 6">
    <name type="scientific">Paenibacillus pectinilyticus</name>
    <dbReference type="NCBI Taxonomy" id="512399"/>
    <lineage>
        <taxon>Bacteria</taxon>
        <taxon>Bacillati</taxon>
        <taxon>Bacillota</taxon>
        <taxon>Bacilli</taxon>
        <taxon>Bacillales</taxon>
        <taxon>Paenibacillaceae</taxon>
        <taxon>Paenibacillus</taxon>
    </lineage>
</organism>
<keyword evidence="6" id="KW-1185">Reference proteome</keyword>
<comment type="similarity">
    <text evidence="1 3">Belongs to the 5'(3')-deoxyribonucleotidase family.</text>
</comment>
<dbReference type="STRING" id="512399.A8709_08330"/>
<feature type="active site" description="Proton donor" evidence="4">
    <location>
        <position position="8"/>
    </location>
</feature>
<evidence type="ECO:0000256" key="4">
    <source>
        <dbReference type="PIRSR" id="PIRSR610708-1"/>
    </source>
</evidence>
<accession>A0A1C1A7T6</accession>
<evidence type="ECO:0000256" key="3">
    <source>
        <dbReference type="PIRNR" id="PIRNR021362"/>
    </source>
</evidence>
<evidence type="ECO:0000256" key="2">
    <source>
        <dbReference type="ARBA" id="ARBA00022801"/>
    </source>
</evidence>
<sequence length="195" mass="22597">MKLGFDIDDTLINLREHAFHIYNQKLKQNIGLEVFQALPTMEIHSAFGLSKEEGGELWHSLRDEIYYSNCATFPHAREALLQLVEQGHEVFYITARAKEHTERTRQWLLDHGFPVAEGHFFCGMSDSEKVHIIEALKLDYYFDDKPKVLETLAHLPVQTYVKDRSYNRHLDLPRITSWDELSELLKGQGGKGLKA</sequence>
<protein>
    <recommendedName>
        <fullName evidence="3">Nucleotidase</fullName>
        <ecNumber evidence="3">3.1.3.-</ecNumber>
    </recommendedName>
</protein>
<reference evidence="6" key="1">
    <citation type="submission" date="2016-05" db="EMBL/GenBank/DDBJ databases">
        <title>Paenibacillus oryzae. sp. nov., isolated from the rice root.</title>
        <authorList>
            <person name="Zhang J."/>
            <person name="Zhang X."/>
        </authorList>
    </citation>
    <scope>NUCLEOTIDE SEQUENCE [LARGE SCALE GENOMIC DNA]</scope>
    <source>
        <strain evidence="6">KCTC13222</strain>
    </source>
</reference>
<proteinExistence type="inferred from homology"/>
<dbReference type="Pfam" id="PF06941">
    <property type="entry name" value="NT5C"/>
    <property type="match status" value="1"/>
</dbReference>
<evidence type="ECO:0000313" key="6">
    <source>
        <dbReference type="Proteomes" id="UP000093309"/>
    </source>
</evidence>
<evidence type="ECO:0000313" key="5">
    <source>
        <dbReference type="EMBL" id="OCT16670.1"/>
    </source>
</evidence>
<dbReference type="SUPFAM" id="SSF56784">
    <property type="entry name" value="HAD-like"/>
    <property type="match status" value="1"/>
</dbReference>
<dbReference type="EMBL" id="LYPC01000010">
    <property type="protein sequence ID" value="OCT16670.1"/>
    <property type="molecule type" value="Genomic_DNA"/>
</dbReference>
<keyword evidence="2 3" id="KW-0378">Hydrolase</keyword>
<dbReference type="RefSeq" id="WP_065850757.1">
    <property type="nucleotide sequence ID" value="NZ_LYPC01000010.1"/>
</dbReference>
<dbReference type="InterPro" id="IPR036412">
    <property type="entry name" value="HAD-like_sf"/>
</dbReference>
<name>A0A1C1A7T6_9BACL</name>
<dbReference type="GO" id="GO:0008253">
    <property type="term" value="F:5'-nucleotidase activity"/>
    <property type="evidence" value="ECO:0007669"/>
    <property type="project" value="InterPro"/>
</dbReference>
<dbReference type="InterPro" id="IPR052419">
    <property type="entry name" value="5_3-deoxyribonucleotidase-like"/>
</dbReference>
<dbReference type="InterPro" id="IPR009206">
    <property type="entry name" value="Nucleotidase_putative"/>
</dbReference>
<dbReference type="PANTHER" id="PTHR35134:SF2">
    <property type="entry name" value="NUCLEOTIDASE YQFW-RELATED"/>
    <property type="match status" value="1"/>
</dbReference>
<comment type="caution">
    <text evidence="5">The sequence shown here is derived from an EMBL/GenBank/DDBJ whole genome shotgun (WGS) entry which is preliminary data.</text>
</comment>
<dbReference type="InterPro" id="IPR023214">
    <property type="entry name" value="HAD_sf"/>
</dbReference>
<dbReference type="OrthoDB" id="573782at2"/>
<dbReference type="PIRSF" id="PIRSF021362">
    <property type="entry name" value="UCP021362_HAD"/>
    <property type="match status" value="1"/>
</dbReference>
<dbReference type="EC" id="3.1.3.-" evidence="3"/>
<evidence type="ECO:0000256" key="1">
    <source>
        <dbReference type="ARBA" id="ARBA00009589"/>
    </source>
</evidence>
<dbReference type="Gene3D" id="3.40.50.1000">
    <property type="entry name" value="HAD superfamily/HAD-like"/>
    <property type="match status" value="1"/>
</dbReference>
<dbReference type="AlphaFoldDB" id="A0A1C1A7T6"/>